<protein>
    <submittedName>
        <fullName evidence="2">Uncharacterized protein</fullName>
    </submittedName>
</protein>
<keyword evidence="1" id="KW-1133">Transmembrane helix</keyword>
<name>A0A495D210_9PROT</name>
<keyword evidence="1" id="KW-0812">Transmembrane</keyword>
<dbReference type="Proteomes" id="UP000273675">
    <property type="component" value="Unassembled WGS sequence"/>
</dbReference>
<dbReference type="AlphaFoldDB" id="A0A495D210"/>
<proteinExistence type="predicted"/>
<feature type="transmembrane region" description="Helical" evidence="1">
    <location>
        <begin position="56"/>
        <end position="78"/>
    </location>
</feature>
<comment type="caution">
    <text evidence="2">The sequence shown here is derived from an EMBL/GenBank/DDBJ whole genome shotgun (WGS) entry which is preliminary data.</text>
</comment>
<sequence>MYCEGVRASLKSWEWVMDKTDPLADFFAADAAPANDRAFRTRVMERVARRRLRIELVLRLVAGCLLVLGLALVSPVLQSLADMLGQEMSMPLQVIAMAGGVAFLGHAWLSRTINLPRLRPF</sequence>
<keyword evidence="1" id="KW-0472">Membrane</keyword>
<gene>
    <name evidence="2" type="ORF">C7435_2668</name>
</gene>
<dbReference type="EMBL" id="RBIM01000006">
    <property type="protein sequence ID" value="RKQ95565.1"/>
    <property type="molecule type" value="Genomic_DNA"/>
</dbReference>
<evidence type="ECO:0000313" key="3">
    <source>
        <dbReference type="Proteomes" id="UP000273675"/>
    </source>
</evidence>
<accession>A0A495D210</accession>
<feature type="transmembrane region" description="Helical" evidence="1">
    <location>
        <begin position="90"/>
        <end position="109"/>
    </location>
</feature>
<evidence type="ECO:0000313" key="2">
    <source>
        <dbReference type="EMBL" id="RKQ95565.1"/>
    </source>
</evidence>
<reference evidence="2 3" key="1">
    <citation type="submission" date="2018-10" db="EMBL/GenBank/DDBJ databases">
        <title>Genomic Encyclopedia of Type Strains, Phase IV (KMG-IV): sequencing the most valuable type-strain genomes for metagenomic binning, comparative biology and taxonomic classification.</title>
        <authorList>
            <person name="Goeker M."/>
        </authorList>
    </citation>
    <scope>NUCLEOTIDE SEQUENCE [LARGE SCALE GENOMIC DNA]</scope>
    <source>
        <strain evidence="2 3">DSM 4734</strain>
    </source>
</reference>
<evidence type="ECO:0000256" key="1">
    <source>
        <dbReference type="SAM" id="Phobius"/>
    </source>
</evidence>
<organism evidence="2 3">
    <name type="scientific">Maricaulis maris</name>
    <dbReference type="NCBI Taxonomy" id="74318"/>
    <lineage>
        <taxon>Bacteria</taxon>
        <taxon>Pseudomonadati</taxon>
        <taxon>Pseudomonadota</taxon>
        <taxon>Alphaproteobacteria</taxon>
        <taxon>Maricaulales</taxon>
        <taxon>Maricaulaceae</taxon>
        <taxon>Maricaulis</taxon>
    </lineage>
</organism>